<evidence type="ECO:0008006" key="4">
    <source>
        <dbReference type="Google" id="ProtNLM"/>
    </source>
</evidence>
<dbReference type="AlphaFoldDB" id="A0A2A6DYA5"/>
<reference evidence="2 3" key="1">
    <citation type="submission" date="2016-12" db="EMBL/GenBank/DDBJ databases">
        <title>Candidatus Reconcilibacillus cellulovorans genome.</title>
        <authorList>
            <person name="Kolinko S."/>
            <person name="Wu Y.-W."/>
            <person name="Tachea F."/>
            <person name="Denzel E."/>
            <person name="Hiras J."/>
            <person name="Baecker N."/>
            <person name="Chan L.J."/>
            <person name="Eichorst S.A."/>
            <person name="Frey D."/>
            <person name="Adams P.D."/>
            <person name="Pray T."/>
            <person name="Tanjore D."/>
            <person name="Petzold C.J."/>
            <person name="Gladden J.M."/>
            <person name="Simmons B.A."/>
            <person name="Singer S.W."/>
        </authorList>
    </citation>
    <scope>NUCLEOTIDE SEQUENCE [LARGE SCALE GENOMIC DNA]</scope>
    <source>
        <strain evidence="2">JTherm</strain>
    </source>
</reference>
<proteinExistence type="predicted"/>
<dbReference type="EMBL" id="MOXJ01000020">
    <property type="protein sequence ID" value="PDO10058.1"/>
    <property type="molecule type" value="Genomic_DNA"/>
</dbReference>
<evidence type="ECO:0000313" key="3">
    <source>
        <dbReference type="Proteomes" id="UP000243688"/>
    </source>
</evidence>
<gene>
    <name evidence="2" type="ORF">BLM47_08990</name>
</gene>
<organism evidence="2 3">
    <name type="scientific">Candidatus Reconcilbacillus cellulovorans</name>
    <dbReference type="NCBI Taxonomy" id="1906605"/>
    <lineage>
        <taxon>Bacteria</taxon>
        <taxon>Bacillati</taxon>
        <taxon>Bacillota</taxon>
        <taxon>Bacilli</taxon>
        <taxon>Bacillales</taxon>
        <taxon>Paenibacillaceae</taxon>
        <taxon>Candidatus Reconcilbacillus</taxon>
    </lineage>
</organism>
<name>A0A2A6DYA5_9BACL</name>
<dbReference type="InterPro" id="IPR010897">
    <property type="entry name" value="Spore_II_P"/>
</dbReference>
<dbReference type="Proteomes" id="UP000243688">
    <property type="component" value="Unassembled WGS sequence"/>
</dbReference>
<sequence>MRIRLRKRYVLLAFGAFASVLAWASGTASEEAGGSVDTAAVSYEFASVAARPAPEPASEFRSDRSAAGAASDKVVVFIYHTHNRESFLPELGLGPQADPADAYDPNINITAVGRTLANMLGRRGISAVLSNTDYPSEVEAFEYAKSYAYSARTVREALAAYPDVRLIVDLHRDSLGREATTVTIGGVPYARLCFVVGGRNPHRAKNEALAHKLHQAAESRLPGISRGVLTKSSHGHAEYNQSLSPYSVLVEAGGPYNTFAELYRSMDVLADAIAAVIGDGSRPGGPTEGG</sequence>
<accession>A0A2A6DYA5</accession>
<comment type="caution">
    <text evidence="2">The sequence shown here is derived from an EMBL/GenBank/DDBJ whole genome shotgun (WGS) entry which is preliminary data.</text>
</comment>
<evidence type="ECO:0000313" key="2">
    <source>
        <dbReference type="EMBL" id="PDO10058.1"/>
    </source>
</evidence>
<feature type="chain" id="PRO_5038686063" description="Stage II sporulation protein P" evidence="1">
    <location>
        <begin position="25"/>
        <end position="290"/>
    </location>
</feature>
<feature type="signal peptide" evidence="1">
    <location>
        <begin position="1"/>
        <end position="24"/>
    </location>
</feature>
<dbReference type="Pfam" id="PF07454">
    <property type="entry name" value="SpoIIP"/>
    <property type="match status" value="1"/>
</dbReference>
<keyword evidence="1" id="KW-0732">Signal</keyword>
<dbReference type="NCBIfam" id="TIGR02867">
    <property type="entry name" value="spore_II_P"/>
    <property type="match status" value="1"/>
</dbReference>
<protein>
    <recommendedName>
        <fullName evidence="4">Stage II sporulation protein P</fullName>
    </recommendedName>
</protein>
<evidence type="ECO:0000256" key="1">
    <source>
        <dbReference type="SAM" id="SignalP"/>
    </source>
</evidence>